<keyword evidence="1" id="KW-0812">Transmembrane</keyword>
<proteinExistence type="predicted"/>
<feature type="transmembrane region" description="Helical" evidence="1">
    <location>
        <begin position="45"/>
        <end position="66"/>
    </location>
</feature>
<evidence type="ECO:0000256" key="1">
    <source>
        <dbReference type="SAM" id="Phobius"/>
    </source>
</evidence>
<reference evidence="2" key="1">
    <citation type="submission" date="2014-11" db="EMBL/GenBank/DDBJ databases">
        <authorList>
            <person name="Amaro Gonzalez C."/>
        </authorList>
    </citation>
    <scope>NUCLEOTIDE SEQUENCE</scope>
</reference>
<name>A0A0E9W8T8_ANGAN</name>
<evidence type="ECO:0000313" key="2">
    <source>
        <dbReference type="EMBL" id="JAH85898.1"/>
    </source>
</evidence>
<accession>A0A0E9W8T8</accession>
<dbReference type="AlphaFoldDB" id="A0A0E9W8T8"/>
<keyword evidence="1" id="KW-0472">Membrane</keyword>
<sequence length="108" mass="12892">MKCAIEHLKKYLLFNLFIQKFCRYVSWLCTEWLPSPDMRKQSVKAVYSAWFCIGQLPLFILIICIYSEAALRCHLKITRQSGTKVCMFYFFLFFSCNADYPKLTDFKK</sequence>
<reference evidence="2" key="2">
    <citation type="journal article" date="2015" name="Fish Shellfish Immunol.">
        <title>Early steps in the European eel (Anguilla anguilla)-Vibrio vulnificus interaction in the gills: Role of the RtxA13 toxin.</title>
        <authorList>
            <person name="Callol A."/>
            <person name="Pajuelo D."/>
            <person name="Ebbesson L."/>
            <person name="Teles M."/>
            <person name="MacKenzie S."/>
            <person name="Amaro C."/>
        </authorList>
    </citation>
    <scope>NUCLEOTIDE SEQUENCE</scope>
</reference>
<protein>
    <submittedName>
        <fullName evidence="2">Uncharacterized protein</fullName>
    </submittedName>
</protein>
<organism evidence="2">
    <name type="scientific">Anguilla anguilla</name>
    <name type="common">European freshwater eel</name>
    <name type="synonym">Muraena anguilla</name>
    <dbReference type="NCBI Taxonomy" id="7936"/>
    <lineage>
        <taxon>Eukaryota</taxon>
        <taxon>Metazoa</taxon>
        <taxon>Chordata</taxon>
        <taxon>Craniata</taxon>
        <taxon>Vertebrata</taxon>
        <taxon>Euteleostomi</taxon>
        <taxon>Actinopterygii</taxon>
        <taxon>Neopterygii</taxon>
        <taxon>Teleostei</taxon>
        <taxon>Anguilliformes</taxon>
        <taxon>Anguillidae</taxon>
        <taxon>Anguilla</taxon>
    </lineage>
</organism>
<dbReference type="EMBL" id="GBXM01022679">
    <property type="protein sequence ID" value="JAH85898.1"/>
    <property type="molecule type" value="Transcribed_RNA"/>
</dbReference>
<keyword evidence="1" id="KW-1133">Transmembrane helix</keyword>